<gene>
    <name evidence="1" type="ORF">GGP45_002519</name>
</gene>
<name>A0A9X2V761_9BACT</name>
<dbReference type="Proteomes" id="UP001155144">
    <property type="component" value="Unassembled WGS sequence"/>
</dbReference>
<dbReference type="AlphaFoldDB" id="A0A9X2V761"/>
<evidence type="ECO:0000313" key="1">
    <source>
        <dbReference type="EMBL" id="MCS4122161.1"/>
    </source>
</evidence>
<reference evidence="1" key="1">
    <citation type="submission" date="2022-08" db="EMBL/GenBank/DDBJ databases">
        <title>Genomic Encyclopedia of Type Strains, Phase V (KMG-V): Genome sequencing to study the core and pangenomes of soil and plant-associated prokaryotes.</title>
        <authorList>
            <person name="Whitman W."/>
        </authorList>
    </citation>
    <scope>NUCLEOTIDE SEQUENCE</scope>
    <source>
        <strain evidence="1">SP3026</strain>
    </source>
</reference>
<proteinExistence type="predicted"/>
<dbReference type="EMBL" id="JANUBL010000004">
    <property type="protein sequence ID" value="MCS4122161.1"/>
    <property type="molecule type" value="Genomic_DNA"/>
</dbReference>
<protein>
    <submittedName>
        <fullName evidence="1">Uncharacterized protein</fullName>
    </submittedName>
</protein>
<accession>A0A9X2V761</accession>
<evidence type="ECO:0000313" key="2">
    <source>
        <dbReference type="Proteomes" id="UP001155144"/>
    </source>
</evidence>
<organism evidence="1 2">
    <name type="scientific">Salinibacter ruber</name>
    <dbReference type="NCBI Taxonomy" id="146919"/>
    <lineage>
        <taxon>Bacteria</taxon>
        <taxon>Pseudomonadati</taxon>
        <taxon>Rhodothermota</taxon>
        <taxon>Rhodothermia</taxon>
        <taxon>Rhodothermales</taxon>
        <taxon>Salinibacteraceae</taxon>
        <taxon>Salinibacter</taxon>
    </lineage>
</organism>
<comment type="caution">
    <text evidence="1">The sequence shown here is derived from an EMBL/GenBank/DDBJ whole genome shotgun (WGS) entry which is preliminary data.</text>
</comment>
<sequence>MSGPSLTPPLLSAGSENALLVCAHPGDDFLDLRGIDATDEPAFSQGPSGFGASLVLVQGPERTSFSAVIYVRIC</sequence>